<organism evidence="1 2">
    <name type="scientific">Haloferula luteola</name>
    <dbReference type="NCBI Taxonomy" id="595692"/>
    <lineage>
        <taxon>Bacteria</taxon>
        <taxon>Pseudomonadati</taxon>
        <taxon>Verrucomicrobiota</taxon>
        <taxon>Verrucomicrobiia</taxon>
        <taxon>Verrucomicrobiales</taxon>
        <taxon>Verrucomicrobiaceae</taxon>
        <taxon>Haloferula</taxon>
    </lineage>
</organism>
<sequence>MPFLPCARCGDQIECDQEDYDLANDPEAFLGGCGTICASCAEERDADVCTTCAVEREECSECGEMFVPGQLWNGQFRDKCNDCIEAEYN</sequence>
<dbReference type="EMBL" id="JACHFD010000001">
    <property type="protein sequence ID" value="MBB5349874.1"/>
    <property type="molecule type" value="Genomic_DNA"/>
</dbReference>
<evidence type="ECO:0000313" key="1">
    <source>
        <dbReference type="EMBL" id="MBB5349874.1"/>
    </source>
</evidence>
<reference evidence="1 2" key="1">
    <citation type="submission" date="2020-08" db="EMBL/GenBank/DDBJ databases">
        <title>Genomic Encyclopedia of Type Strains, Phase IV (KMG-IV): sequencing the most valuable type-strain genomes for metagenomic binning, comparative biology and taxonomic classification.</title>
        <authorList>
            <person name="Goeker M."/>
        </authorList>
    </citation>
    <scope>NUCLEOTIDE SEQUENCE [LARGE SCALE GENOMIC DNA]</scope>
    <source>
        <strain evidence="1 2">YC6886</strain>
    </source>
</reference>
<accession>A0A840V2I1</accession>
<name>A0A840V2I1_9BACT</name>
<dbReference type="AlphaFoldDB" id="A0A840V2I1"/>
<dbReference type="Proteomes" id="UP000557717">
    <property type="component" value="Unassembled WGS sequence"/>
</dbReference>
<protein>
    <submittedName>
        <fullName evidence="1">Uncharacterized protein</fullName>
    </submittedName>
</protein>
<dbReference type="RefSeq" id="WP_184014752.1">
    <property type="nucleotide sequence ID" value="NZ_JACHFD010000001.1"/>
</dbReference>
<proteinExistence type="predicted"/>
<comment type="caution">
    <text evidence="1">The sequence shown here is derived from an EMBL/GenBank/DDBJ whole genome shotgun (WGS) entry which is preliminary data.</text>
</comment>
<evidence type="ECO:0000313" key="2">
    <source>
        <dbReference type="Proteomes" id="UP000557717"/>
    </source>
</evidence>
<keyword evidence="2" id="KW-1185">Reference proteome</keyword>
<gene>
    <name evidence="1" type="ORF">HNR46_000095</name>
</gene>